<dbReference type="PANTHER" id="PTHR10775">
    <property type="entry name" value="OS08G0208400 PROTEIN"/>
    <property type="match status" value="1"/>
</dbReference>
<evidence type="ECO:0000256" key="1">
    <source>
        <dbReference type="SAM" id="MobiDB-lite"/>
    </source>
</evidence>
<feature type="region of interest" description="Disordered" evidence="1">
    <location>
        <begin position="926"/>
        <end position="993"/>
    </location>
</feature>
<dbReference type="InterPro" id="IPR004242">
    <property type="entry name" value="Transposase_21"/>
</dbReference>
<organism evidence="4 5">
    <name type="scientific">Abeliophyllum distichum</name>
    <dbReference type="NCBI Taxonomy" id="126358"/>
    <lineage>
        <taxon>Eukaryota</taxon>
        <taxon>Viridiplantae</taxon>
        <taxon>Streptophyta</taxon>
        <taxon>Embryophyta</taxon>
        <taxon>Tracheophyta</taxon>
        <taxon>Spermatophyta</taxon>
        <taxon>Magnoliopsida</taxon>
        <taxon>eudicotyledons</taxon>
        <taxon>Gunneridae</taxon>
        <taxon>Pentapetalae</taxon>
        <taxon>asterids</taxon>
        <taxon>lamiids</taxon>
        <taxon>Lamiales</taxon>
        <taxon>Oleaceae</taxon>
        <taxon>Forsythieae</taxon>
        <taxon>Abeliophyllum</taxon>
    </lineage>
</organism>
<dbReference type="Proteomes" id="UP001604336">
    <property type="component" value="Unassembled WGS sequence"/>
</dbReference>
<evidence type="ECO:0000313" key="4">
    <source>
        <dbReference type="EMBL" id="KAL2465528.1"/>
    </source>
</evidence>
<name>A0ABD1PNN1_9LAMI</name>
<dbReference type="AlphaFoldDB" id="A0ABD1PNN1"/>
<dbReference type="InterPro" id="IPR025312">
    <property type="entry name" value="DUF4216"/>
</dbReference>
<feature type="compositionally biased region" description="Acidic residues" evidence="1">
    <location>
        <begin position="947"/>
        <end position="984"/>
    </location>
</feature>
<comment type="caution">
    <text evidence="4">The sequence shown here is derived from an EMBL/GenBank/DDBJ whole genome shotgun (WGS) entry which is preliminary data.</text>
</comment>
<reference evidence="5" key="1">
    <citation type="submission" date="2024-07" db="EMBL/GenBank/DDBJ databases">
        <title>Two chromosome-level genome assemblies of Korean endemic species Abeliophyllum distichum and Forsythia ovata (Oleaceae).</title>
        <authorList>
            <person name="Jang H."/>
        </authorList>
    </citation>
    <scope>NUCLEOTIDE SEQUENCE [LARGE SCALE GENOMIC DNA]</scope>
</reference>
<accession>A0ABD1PNN1</accession>
<evidence type="ECO:0000259" key="3">
    <source>
        <dbReference type="Pfam" id="PF13960"/>
    </source>
</evidence>
<evidence type="ECO:0000313" key="5">
    <source>
        <dbReference type="Proteomes" id="UP001604336"/>
    </source>
</evidence>
<feature type="domain" description="DUF4216" evidence="2">
    <location>
        <begin position="800"/>
        <end position="870"/>
    </location>
</feature>
<protein>
    <recommendedName>
        <fullName evidence="6">Transposase</fullName>
    </recommendedName>
</protein>
<feature type="domain" description="DUF4218" evidence="3">
    <location>
        <begin position="586"/>
        <end position="685"/>
    </location>
</feature>
<gene>
    <name evidence="4" type="ORF">Adt_41379</name>
</gene>
<evidence type="ECO:0008006" key="6">
    <source>
        <dbReference type="Google" id="ProtNLM"/>
    </source>
</evidence>
<evidence type="ECO:0000259" key="2">
    <source>
        <dbReference type="Pfam" id="PF13952"/>
    </source>
</evidence>
<sequence>MQGQNEGLVAEDEMTDVLNDVVRDDSSAATSDLGYDALFDAMHSELYPGVSSFSSLNFLTKLMHLKVVNKWTNKSVDGLLKLLKLAFPKINLVDSHYEAKKLMSKLGLGYESIHVCRNDCALFWKENTDKEICPVCYESRWVQIAGKSSGKNVSHKVLRYFSLTPRLKRLFATTHTARLMRWHNTGRSKDNDDLGHPVDGKAWRAFDKNHPDFACEIRNVRLGLSSDGFNPFGNMSQSYSMWPVVLATYNLPPWLCMKEENLMLTLLIPGPQSPGKDMDVFLRPLVDELKELWTSGIDTRDVSNNNCIFRMRVALLWTVSDFPARSSLSGWSGQGYDACPTCNEETPSTRVIGKTAYVGHRRFLPSTHHWRNDRTFNGQTERRGPPPQLTSADILQQLSRVKIRIPGKHPSYGGVKRKRDKDELNWRKKSIFYELPYWSTNELKHNLDVIHVEKNVCDSLLGTLLGDPHKSKDTDNARRDLMKLKIRHELHLYEDKERLMKPAAEYTFINADRQKFCNFIRNVKFPDGFASNLRKNVAPNESRIIGLKSHDCHILMQRLLPVVCRAFLNKTISSTITELCTFFKKLCARSIKVSDMVDAQQQLILILCKLERIFPPAFFDIMIHLVMHLPEEAILGGPVYMRWMYPFERYLKKLKDYVRNQSKPEGKRSLVVLESDVRAQAEFYVLNNCPEIETFLNEHKDQLQTRGVTNVNQLHRIKFPAWFHTKIYGLHRINADDVSLELLSLASRPNAVVHSYPACIVNGVRFLTYDRDIRRKTQNSGVSIAGTGGEIFYGQLQDILELSYINGFSVVVFRCRWFKCDGKRKVTENNITIIDISREAYKDDQFILASQARQVFYIDDPSRSHNWRVVQEVNHCTTWDTPSMVLTEIDLLHDDSSSNFSLFVDIGNLDHITMQRVDIDAIQLDRPAKRASSSNVSGDEYNFINDKEEDIEDEDDNDEGDNGGEFEASDTETDCPSVEDDDDADRSNDSDYE</sequence>
<dbReference type="Pfam" id="PF13952">
    <property type="entry name" value="DUF4216"/>
    <property type="match status" value="1"/>
</dbReference>
<dbReference type="PANTHER" id="PTHR10775:SF185">
    <property type="entry name" value="OS08G0208400 PROTEIN"/>
    <property type="match status" value="1"/>
</dbReference>
<dbReference type="InterPro" id="IPR025452">
    <property type="entry name" value="DUF4218"/>
</dbReference>
<keyword evidence="5" id="KW-1185">Reference proteome</keyword>
<dbReference type="Pfam" id="PF02992">
    <property type="entry name" value="Transposase_21"/>
    <property type="match status" value="1"/>
</dbReference>
<proteinExistence type="predicted"/>
<dbReference type="Pfam" id="PF13960">
    <property type="entry name" value="DUF4218"/>
    <property type="match status" value="1"/>
</dbReference>
<dbReference type="EMBL" id="JBFOLK010000013">
    <property type="protein sequence ID" value="KAL2465528.1"/>
    <property type="molecule type" value="Genomic_DNA"/>
</dbReference>